<keyword evidence="1 3" id="KW-0560">Oxidoreductase</keyword>
<comment type="caution">
    <text evidence="6">The sequence shown here is derived from an EMBL/GenBank/DDBJ whole genome shotgun (WGS) entry which is preliminary data.</text>
</comment>
<dbReference type="RefSeq" id="WP_279527610.1">
    <property type="nucleotide sequence ID" value="NZ_CP122312.1"/>
</dbReference>
<dbReference type="SUPFAM" id="SSF52283">
    <property type="entry name" value="Formate/glycerate dehydrogenase catalytic domain-like"/>
    <property type="match status" value="1"/>
</dbReference>
<dbReference type="EMBL" id="JBHTAR010000011">
    <property type="protein sequence ID" value="MFC7200845.1"/>
    <property type="molecule type" value="Genomic_DNA"/>
</dbReference>
<dbReference type="InterPro" id="IPR054891">
    <property type="entry name" value="Dhydh_Halo"/>
</dbReference>
<accession>A0ABD5Z754</accession>
<organism evidence="6 7">
    <name type="scientific">Halospeciosus flavus</name>
    <dbReference type="NCBI Taxonomy" id="3032283"/>
    <lineage>
        <taxon>Archaea</taxon>
        <taxon>Methanobacteriati</taxon>
        <taxon>Methanobacteriota</taxon>
        <taxon>Stenosarchaea group</taxon>
        <taxon>Halobacteria</taxon>
        <taxon>Halobacteriales</taxon>
        <taxon>Halobacteriaceae</taxon>
        <taxon>Halospeciosus</taxon>
    </lineage>
</organism>
<dbReference type="PROSITE" id="PS00671">
    <property type="entry name" value="D_2_HYDROXYACID_DH_3"/>
    <property type="match status" value="1"/>
</dbReference>
<feature type="domain" description="D-isomer specific 2-hydroxyacid dehydrogenase catalytic" evidence="4">
    <location>
        <begin position="53"/>
        <end position="306"/>
    </location>
</feature>
<dbReference type="InterPro" id="IPR006140">
    <property type="entry name" value="D-isomer_DH_NAD-bd"/>
</dbReference>
<evidence type="ECO:0000256" key="1">
    <source>
        <dbReference type="ARBA" id="ARBA00023002"/>
    </source>
</evidence>
<dbReference type="Proteomes" id="UP001596447">
    <property type="component" value="Unassembled WGS sequence"/>
</dbReference>
<keyword evidence="2" id="KW-0520">NAD</keyword>
<feature type="domain" description="D-isomer specific 2-hydroxyacid dehydrogenase NAD-binding" evidence="5">
    <location>
        <begin position="100"/>
        <end position="275"/>
    </location>
</feature>
<dbReference type="NCBIfam" id="NF041369">
    <property type="entry name" value="Dhydh_Halo"/>
    <property type="match status" value="1"/>
</dbReference>
<proteinExistence type="inferred from homology"/>
<sequence>MHVDHLGIHTSVEEVFPPERLAEALADLDPNVSVVEGDYDGVDAVVTFDHDPDFLDHVDWIHTVQAGYDKFPLDELRERDIVLTNSTGIHGASVGEFAVGQMLSLARRLHEHRDKQHDHEWEWPDWDDPFTLFNEQVTVVGLGTLGQGVARRADGIGMRVVGVRRTPTRTPHTREVYTPDRLREAIEDARFVVVTTPLTEATRGLLGADEFDAMREDAYLVNVARGPVVDQDALVDALESGEITGAALDVFEEEPLPEDSPLWDMDDVLVSPHAAAADRDYYRDVADIVRQNVLHLDADEELVNRVV</sequence>
<dbReference type="PANTHER" id="PTHR43333">
    <property type="entry name" value="2-HACID_DH_C DOMAIN-CONTAINING PROTEIN"/>
    <property type="match status" value="1"/>
</dbReference>
<comment type="similarity">
    <text evidence="3">Belongs to the D-isomer specific 2-hydroxyacid dehydrogenase family.</text>
</comment>
<dbReference type="AlphaFoldDB" id="A0ABD5Z754"/>
<dbReference type="Pfam" id="PF00389">
    <property type="entry name" value="2-Hacid_dh"/>
    <property type="match status" value="1"/>
</dbReference>
<evidence type="ECO:0000313" key="6">
    <source>
        <dbReference type="EMBL" id="MFC7200845.1"/>
    </source>
</evidence>
<reference evidence="6 7" key="1">
    <citation type="journal article" date="2019" name="Int. J. Syst. Evol. Microbiol.">
        <title>The Global Catalogue of Microorganisms (GCM) 10K type strain sequencing project: providing services to taxonomists for standard genome sequencing and annotation.</title>
        <authorList>
            <consortium name="The Broad Institute Genomics Platform"/>
            <consortium name="The Broad Institute Genome Sequencing Center for Infectious Disease"/>
            <person name="Wu L."/>
            <person name="Ma J."/>
        </authorList>
    </citation>
    <scope>NUCLEOTIDE SEQUENCE [LARGE SCALE GENOMIC DNA]</scope>
    <source>
        <strain evidence="6 7">XZGYJ-43</strain>
    </source>
</reference>
<dbReference type="InterPro" id="IPR029753">
    <property type="entry name" value="D-isomer_DH_CS"/>
</dbReference>
<dbReference type="InterPro" id="IPR006139">
    <property type="entry name" value="D-isomer_2_OHA_DH_cat_dom"/>
</dbReference>
<dbReference type="CDD" id="cd05300">
    <property type="entry name" value="2-Hacid_dh_1"/>
    <property type="match status" value="1"/>
</dbReference>
<protein>
    <submittedName>
        <fullName evidence="6">D-2-hydroxyacid dehydrogenase</fullName>
        <ecNumber evidence="6">1.1.1.-</ecNumber>
    </submittedName>
</protein>
<dbReference type="Gene3D" id="3.40.50.720">
    <property type="entry name" value="NAD(P)-binding Rossmann-like Domain"/>
    <property type="match status" value="2"/>
</dbReference>
<dbReference type="EC" id="1.1.1.-" evidence="6"/>
<dbReference type="Pfam" id="PF02826">
    <property type="entry name" value="2-Hacid_dh_C"/>
    <property type="match status" value="1"/>
</dbReference>
<evidence type="ECO:0000256" key="2">
    <source>
        <dbReference type="ARBA" id="ARBA00023027"/>
    </source>
</evidence>
<dbReference type="SUPFAM" id="SSF51735">
    <property type="entry name" value="NAD(P)-binding Rossmann-fold domains"/>
    <property type="match status" value="1"/>
</dbReference>
<dbReference type="InterPro" id="IPR036291">
    <property type="entry name" value="NAD(P)-bd_dom_sf"/>
</dbReference>
<evidence type="ECO:0000259" key="5">
    <source>
        <dbReference type="Pfam" id="PF02826"/>
    </source>
</evidence>
<evidence type="ECO:0000256" key="3">
    <source>
        <dbReference type="RuleBase" id="RU003719"/>
    </source>
</evidence>
<evidence type="ECO:0000313" key="7">
    <source>
        <dbReference type="Proteomes" id="UP001596447"/>
    </source>
</evidence>
<dbReference type="PANTHER" id="PTHR43333:SF1">
    <property type="entry name" value="D-ISOMER SPECIFIC 2-HYDROXYACID DEHYDROGENASE NAD-BINDING DOMAIN-CONTAINING PROTEIN"/>
    <property type="match status" value="1"/>
</dbReference>
<gene>
    <name evidence="6" type="primary">ddh</name>
    <name evidence="6" type="ORF">ACFQJ9_15760</name>
</gene>
<dbReference type="FunFam" id="3.40.50.720:FF:000363">
    <property type="entry name" value="D-isomer specific 2-hydroxyacid dehydrogenase"/>
    <property type="match status" value="1"/>
</dbReference>
<name>A0ABD5Z754_9EURY</name>
<keyword evidence="7" id="KW-1185">Reference proteome</keyword>
<evidence type="ECO:0000259" key="4">
    <source>
        <dbReference type="Pfam" id="PF00389"/>
    </source>
</evidence>
<dbReference type="GO" id="GO:0016491">
    <property type="term" value="F:oxidoreductase activity"/>
    <property type="evidence" value="ECO:0007669"/>
    <property type="project" value="UniProtKB-KW"/>
</dbReference>